<feature type="domain" description="BsuBI/PstI restriction endonuclease" evidence="1">
    <location>
        <begin position="152"/>
        <end position="304"/>
    </location>
</feature>
<dbReference type="Gene3D" id="3.40.1350.80">
    <property type="match status" value="1"/>
</dbReference>
<evidence type="ECO:0000259" key="2">
    <source>
        <dbReference type="Pfam" id="PF17728"/>
    </source>
</evidence>
<dbReference type="GO" id="GO:0009307">
    <property type="term" value="P:DNA restriction-modification system"/>
    <property type="evidence" value="ECO:0007669"/>
    <property type="project" value="InterPro"/>
</dbReference>
<evidence type="ECO:0000313" key="4">
    <source>
        <dbReference type="Proteomes" id="UP000436483"/>
    </source>
</evidence>
<reference evidence="3 4" key="2">
    <citation type="submission" date="2020-01" db="EMBL/GenBank/DDBJ databases">
        <title>Microvirga sp. nov., an arsenate reduction bacterium isolated from Tibet hotspring sediments.</title>
        <authorList>
            <person name="Xian W.-D."/>
            <person name="Li W.-J."/>
        </authorList>
    </citation>
    <scope>NUCLEOTIDE SEQUENCE [LARGE SCALE GENOMIC DNA]</scope>
    <source>
        <strain evidence="3 4">KCTC 23863</strain>
    </source>
</reference>
<comment type="caution">
    <text evidence="3">The sequence shown here is derived from an EMBL/GenBank/DDBJ whole genome shotgun (WGS) entry which is preliminary data.</text>
</comment>
<dbReference type="InterPro" id="IPR009528">
    <property type="entry name" value="Restrct_endonuc_II_BsuBI_C"/>
</dbReference>
<dbReference type="GO" id="GO:0000287">
    <property type="term" value="F:magnesium ion binding"/>
    <property type="evidence" value="ECO:0007669"/>
    <property type="project" value="InterPro"/>
</dbReference>
<protein>
    <submittedName>
        <fullName evidence="3">Restriction endonuclease</fullName>
    </submittedName>
</protein>
<dbReference type="Pfam" id="PF06616">
    <property type="entry name" value="BsuBI_PstI_RE"/>
    <property type="match status" value="1"/>
</dbReference>
<dbReference type="Gene3D" id="1.10.10.1820">
    <property type="entry name" value="BsuBI/PstI restriction endonuclease-like"/>
    <property type="match status" value="1"/>
</dbReference>
<proteinExistence type="predicted"/>
<organism evidence="3 4">
    <name type="scientific">Microvirga makkahensis</name>
    <dbReference type="NCBI Taxonomy" id="1128670"/>
    <lineage>
        <taxon>Bacteria</taxon>
        <taxon>Pseudomonadati</taxon>
        <taxon>Pseudomonadota</taxon>
        <taxon>Alphaproteobacteria</taxon>
        <taxon>Hyphomicrobiales</taxon>
        <taxon>Methylobacteriaceae</taxon>
        <taxon>Microvirga</taxon>
    </lineage>
</organism>
<keyword evidence="4" id="KW-1185">Reference proteome</keyword>
<keyword evidence="3" id="KW-0255">Endonuclease</keyword>
<dbReference type="GO" id="GO:0009036">
    <property type="term" value="F:type II site-specific deoxyribonuclease activity"/>
    <property type="evidence" value="ECO:0007669"/>
    <property type="project" value="InterPro"/>
</dbReference>
<dbReference type="Pfam" id="PF17728">
    <property type="entry name" value="BsuBI_PstI_RE_N"/>
    <property type="match status" value="1"/>
</dbReference>
<sequence length="312" mass="35271">MASVEEAQEILRTLGLPPAQQNQMSGYTLLALCVLGPNDPWVSATRTARTVTKGVMDYVRDTFAKEYAPNTRETFRRQVLHQFVQARIADYNPFEPNLPTNSPRAHYALTEDALAVIRTYGTSEWAKASAHFVASVGALAEIYAKKRNMERIPVRLPDGKELRLSPGKHNQVQRAIVEDFAPRFAPGSQVLYLGDTENKDLHRDDSGFASLGVTLTEHDKLPDVVLYDRNRNWLFLIEAVTSHGPVSPKRVFEIEKMLSKCPAGPVYVSAFPNFAEFKRWIAEIAWETEVWIAEMPDHMIHYNGDRFLGPRS</sequence>
<gene>
    <name evidence="3" type="ORF">GR328_06900</name>
</gene>
<dbReference type="Proteomes" id="UP000436483">
    <property type="component" value="Unassembled WGS sequence"/>
</dbReference>
<dbReference type="InterPro" id="IPR041454">
    <property type="entry name" value="BsuBI/PstI_N"/>
</dbReference>
<evidence type="ECO:0000259" key="1">
    <source>
        <dbReference type="Pfam" id="PF06616"/>
    </source>
</evidence>
<accession>A0A7X3MQ70</accession>
<name>A0A7X3MQ70_9HYPH</name>
<dbReference type="GO" id="GO:0003677">
    <property type="term" value="F:DNA binding"/>
    <property type="evidence" value="ECO:0007669"/>
    <property type="project" value="InterPro"/>
</dbReference>
<reference evidence="3 4" key="1">
    <citation type="submission" date="2019-12" db="EMBL/GenBank/DDBJ databases">
        <authorList>
            <person name="Yuan C.-G."/>
        </authorList>
    </citation>
    <scope>NUCLEOTIDE SEQUENCE [LARGE SCALE GENOMIC DNA]</scope>
    <source>
        <strain evidence="3 4">KCTC 23863</strain>
    </source>
</reference>
<evidence type="ECO:0000313" key="3">
    <source>
        <dbReference type="EMBL" id="MXQ11183.1"/>
    </source>
</evidence>
<dbReference type="OrthoDB" id="9798907at2"/>
<dbReference type="AlphaFoldDB" id="A0A7X3MQ70"/>
<keyword evidence="3" id="KW-0378">Hydrolase</keyword>
<feature type="domain" description="BsuBI/PstI restriction endonuclease HTH" evidence="2">
    <location>
        <begin position="2"/>
        <end position="140"/>
    </location>
</feature>
<dbReference type="EMBL" id="WURB01000004">
    <property type="protein sequence ID" value="MXQ11183.1"/>
    <property type="molecule type" value="Genomic_DNA"/>
</dbReference>
<keyword evidence="3" id="KW-0540">Nuclease</keyword>
<dbReference type="InterPro" id="IPR041963">
    <property type="entry name" value="BsuBI/PstI_C_sf"/>
</dbReference>
<dbReference type="InterPro" id="IPR041962">
    <property type="entry name" value="BsuBI/PstI_N_sf"/>
</dbReference>